<feature type="domain" description="Xylanolytic transcriptional activator regulatory" evidence="2">
    <location>
        <begin position="161"/>
        <end position="234"/>
    </location>
</feature>
<evidence type="ECO:0000313" key="3">
    <source>
        <dbReference type="EMBL" id="KAF3764022.1"/>
    </source>
</evidence>
<feature type="non-terminal residue" evidence="3">
    <location>
        <position position="264"/>
    </location>
</feature>
<evidence type="ECO:0000313" key="4">
    <source>
        <dbReference type="Proteomes" id="UP000803844"/>
    </source>
</evidence>
<dbReference type="GO" id="GO:0003700">
    <property type="term" value="F:DNA-binding transcription factor activity"/>
    <property type="evidence" value="ECO:0007669"/>
    <property type="project" value="InterPro"/>
</dbReference>
<dbReference type="GO" id="GO:0008270">
    <property type="term" value="F:zinc ion binding"/>
    <property type="evidence" value="ECO:0007669"/>
    <property type="project" value="InterPro"/>
</dbReference>
<dbReference type="InterPro" id="IPR007219">
    <property type="entry name" value="XnlR_reg_dom"/>
</dbReference>
<dbReference type="GO" id="GO:0006351">
    <property type="term" value="P:DNA-templated transcription"/>
    <property type="evidence" value="ECO:0007669"/>
    <property type="project" value="InterPro"/>
</dbReference>
<keyword evidence="4" id="KW-1185">Reference proteome</keyword>
<evidence type="ECO:0000259" key="2">
    <source>
        <dbReference type="SMART" id="SM00906"/>
    </source>
</evidence>
<comment type="caution">
    <text evidence="3">The sequence shown here is derived from an EMBL/GenBank/DDBJ whole genome shotgun (WGS) entry which is preliminary data.</text>
</comment>
<proteinExistence type="predicted"/>
<accession>A0A9P4Y096</accession>
<dbReference type="InterPro" id="IPR050987">
    <property type="entry name" value="AtrR-like"/>
</dbReference>
<dbReference type="AlphaFoldDB" id="A0A9P4Y096"/>
<dbReference type="EMBL" id="MU032349">
    <property type="protein sequence ID" value="KAF3764022.1"/>
    <property type="molecule type" value="Genomic_DNA"/>
</dbReference>
<dbReference type="Pfam" id="PF04082">
    <property type="entry name" value="Fungal_trans"/>
    <property type="match status" value="1"/>
</dbReference>
<organism evidence="3 4">
    <name type="scientific">Cryphonectria parasitica (strain ATCC 38755 / EP155)</name>
    <dbReference type="NCBI Taxonomy" id="660469"/>
    <lineage>
        <taxon>Eukaryota</taxon>
        <taxon>Fungi</taxon>
        <taxon>Dikarya</taxon>
        <taxon>Ascomycota</taxon>
        <taxon>Pezizomycotina</taxon>
        <taxon>Sordariomycetes</taxon>
        <taxon>Sordariomycetidae</taxon>
        <taxon>Diaporthales</taxon>
        <taxon>Cryphonectriaceae</taxon>
        <taxon>Cryphonectria-Endothia species complex</taxon>
        <taxon>Cryphonectria</taxon>
    </lineage>
</organism>
<feature type="non-terminal residue" evidence="3">
    <location>
        <position position="1"/>
    </location>
</feature>
<dbReference type="SMART" id="SM00906">
    <property type="entry name" value="Fungal_trans"/>
    <property type="match status" value="1"/>
</dbReference>
<evidence type="ECO:0000256" key="1">
    <source>
        <dbReference type="ARBA" id="ARBA00023242"/>
    </source>
</evidence>
<dbReference type="GeneID" id="63841566"/>
<dbReference type="RefSeq" id="XP_040774983.1">
    <property type="nucleotide sequence ID" value="XM_040924437.1"/>
</dbReference>
<dbReference type="PANTHER" id="PTHR46910">
    <property type="entry name" value="TRANSCRIPTION FACTOR PDR1"/>
    <property type="match status" value="1"/>
</dbReference>
<protein>
    <recommendedName>
        <fullName evidence="2">Xylanolytic transcriptional activator regulatory domain-containing protein</fullName>
    </recommendedName>
</protein>
<gene>
    <name evidence="3" type="ORF">M406DRAFT_51388</name>
</gene>
<dbReference type="CDD" id="cd12148">
    <property type="entry name" value="fungal_TF_MHR"/>
    <property type="match status" value="1"/>
</dbReference>
<sequence length="264" mass="29440">LPPRDVVDFLVATFFRSAQANQFYIHPEIFSRKLTALYDGTNEFDLLKASDSKRSSEFICLMFMVFAIGSQFAEVAIPNADAGRRDTEDQLPPFASASPGMPALDFSRLNVPKPSQSPGWHFYEISRKLLPDVIVSSSMTSVQVCVLQGIFLPSAKSRDAGYNLLGLALRMAVNMGMHRSFGTESLHPHVRELRNRLWWSVYVAERMFSVEMGRPLAINDAEIDAPLPVDIPEWGHLTGRSPTNDGLIAMIKLCHLMGKIVNIV</sequence>
<dbReference type="Proteomes" id="UP000803844">
    <property type="component" value="Unassembled WGS sequence"/>
</dbReference>
<dbReference type="PANTHER" id="PTHR46910:SF23">
    <property type="entry name" value="THIAMINE REPRESSIBLE GENES REGULATORY PROTEIN THI1"/>
    <property type="match status" value="1"/>
</dbReference>
<name>A0A9P4Y096_CRYP1</name>
<dbReference type="GO" id="GO:0003677">
    <property type="term" value="F:DNA binding"/>
    <property type="evidence" value="ECO:0007669"/>
    <property type="project" value="InterPro"/>
</dbReference>
<keyword evidence="1" id="KW-0539">Nucleus</keyword>
<dbReference type="OrthoDB" id="2283488at2759"/>
<reference evidence="3" key="1">
    <citation type="journal article" date="2020" name="Phytopathology">
        <title>Genome sequence of the chestnut blight fungus Cryphonectria parasitica EP155: A fundamental resource for an archetypical invasive plant pathogen.</title>
        <authorList>
            <person name="Crouch J.A."/>
            <person name="Dawe A."/>
            <person name="Aerts A."/>
            <person name="Barry K."/>
            <person name="Churchill A.C.L."/>
            <person name="Grimwood J."/>
            <person name="Hillman B."/>
            <person name="Milgroom M.G."/>
            <person name="Pangilinan J."/>
            <person name="Smith M."/>
            <person name="Salamov A."/>
            <person name="Schmutz J."/>
            <person name="Yadav J."/>
            <person name="Grigoriev I.V."/>
            <person name="Nuss D."/>
        </authorList>
    </citation>
    <scope>NUCLEOTIDE SEQUENCE</scope>
    <source>
        <strain evidence="3">EP155</strain>
    </source>
</reference>